<comment type="caution">
    <text evidence="1">The sequence shown here is derived from an EMBL/GenBank/DDBJ whole genome shotgun (WGS) entry which is preliminary data.</text>
</comment>
<name>A0A0F9D1C3_9ZZZZ</name>
<sequence>MPKLSKEFETKEEARVFSSIVKGKIFTGSKSFLVVYEPRKKKEFSGFQTNGKYIGCKTSINPKTKLMNDNRY</sequence>
<proteinExistence type="predicted"/>
<organism evidence="1">
    <name type="scientific">marine sediment metagenome</name>
    <dbReference type="NCBI Taxonomy" id="412755"/>
    <lineage>
        <taxon>unclassified sequences</taxon>
        <taxon>metagenomes</taxon>
        <taxon>ecological metagenomes</taxon>
    </lineage>
</organism>
<gene>
    <name evidence="1" type="ORF">LCGC14_2256700</name>
</gene>
<protein>
    <submittedName>
        <fullName evidence="1">Uncharacterized protein</fullName>
    </submittedName>
</protein>
<dbReference type="AlphaFoldDB" id="A0A0F9D1C3"/>
<evidence type="ECO:0000313" key="1">
    <source>
        <dbReference type="EMBL" id="KKL55309.1"/>
    </source>
</evidence>
<reference evidence="1" key="1">
    <citation type="journal article" date="2015" name="Nature">
        <title>Complex archaea that bridge the gap between prokaryotes and eukaryotes.</title>
        <authorList>
            <person name="Spang A."/>
            <person name="Saw J.H."/>
            <person name="Jorgensen S.L."/>
            <person name="Zaremba-Niedzwiedzka K."/>
            <person name="Martijn J."/>
            <person name="Lind A.E."/>
            <person name="van Eijk R."/>
            <person name="Schleper C."/>
            <person name="Guy L."/>
            <person name="Ettema T.J."/>
        </authorList>
    </citation>
    <scope>NUCLEOTIDE SEQUENCE</scope>
</reference>
<accession>A0A0F9D1C3</accession>
<dbReference type="EMBL" id="LAZR01030883">
    <property type="protein sequence ID" value="KKL55309.1"/>
    <property type="molecule type" value="Genomic_DNA"/>
</dbReference>